<dbReference type="AlphaFoldDB" id="A0A8J5XRX1"/>
<dbReference type="InterPro" id="IPR000626">
    <property type="entry name" value="Ubiquitin-like_dom"/>
</dbReference>
<evidence type="ECO:0000256" key="1">
    <source>
        <dbReference type="SAM" id="MobiDB-lite"/>
    </source>
</evidence>
<sequence length="248" mass="27333">MLRSWGAVAFHRPLQQQQISTVRVQLRQRFKPTEEVLTGLSAQTSVRELKHMVALRLHISPRQRLIMRHWGAELDDGWTLRQAKLSDGGVVDLSVTLRTPDECQQLALAAPPTSLRVRSMFGRGSNVLTLAGLRADTTIGSLKAMICEQRLVDDVPKEALERARLMFHPRFLTWELLLSRATLDDRLTVLECGLMRDDILFLAPEETPPPVDDKAADKKGKGGGTRKGVAKSAGKGGAQGGAKRSAKA</sequence>
<dbReference type="PROSITE" id="PS50053">
    <property type="entry name" value="UBIQUITIN_2"/>
    <property type="match status" value="1"/>
</dbReference>
<protein>
    <recommendedName>
        <fullName evidence="2">Ubiquitin-like domain-containing protein</fullName>
    </recommendedName>
</protein>
<accession>A0A8J5XRX1</accession>
<reference evidence="3" key="1">
    <citation type="submission" date="2021-05" db="EMBL/GenBank/DDBJ databases">
        <title>The genome of the haptophyte Pavlova lutheri (Diacronema luteri, Pavlovales) - a model for lipid biosynthesis in eukaryotic algae.</title>
        <authorList>
            <person name="Hulatt C.J."/>
            <person name="Posewitz M.C."/>
        </authorList>
    </citation>
    <scope>NUCLEOTIDE SEQUENCE</scope>
    <source>
        <strain evidence="3">NIVA-4/92</strain>
    </source>
</reference>
<dbReference type="SUPFAM" id="SSF54236">
    <property type="entry name" value="Ubiquitin-like"/>
    <property type="match status" value="1"/>
</dbReference>
<dbReference type="Gene3D" id="3.10.20.90">
    <property type="entry name" value="Phosphatidylinositol 3-kinase Catalytic Subunit, Chain A, domain 1"/>
    <property type="match status" value="1"/>
</dbReference>
<gene>
    <name evidence="3" type="ORF">KFE25_005819</name>
</gene>
<keyword evidence="4" id="KW-1185">Reference proteome</keyword>
<evidence type="ECO:0000313" key="3">
    <source>
        <dbReference type="EMBL" id="KAG8469364.1"/>
    </source>
</evidence>
<proteinExistence type="predicted"/>
<dbReference type="OrthoDB" id="10418465at2759"/>
<dbReference type="InterPro" id="IPR029071">
    <property type="entry name" value="Ubiquitin-like_domsf"/>
</dbReference>
<dbReference type="EMBL" id="JAGTXO010000002">
    <property type="protein sequence ID" value="KAG8469364.1"/>
    <property type="molecule type" value="Genomic_DNA"/>
</dbReference>
<feature type="compositionally biased region" description="Basic and acidic residues" evidence="1">
    <location>
        <begin position="211"/>
        <end position="220"/>
    </location>
</feature>
<dbReference type="CDD" id="cd17039">
    <property type="entry name" value="Ubl_ubiquitin_like"/>
    <property type="match status" value="1"/>
</dbReference>
<feature type="region of interest" description="Disordered" evidence="1">
    <location>
        <begin position="204"/>
        <end position="248"/>
    </location>
</feature>
<comment type="caution">
    <text evidence="3">The sequence shown here is derived from an EMBL/GenBank/DDBJ whole genome shotgun (WGS) entry which is preliminary data.</text>
</comment>
<feature type="domain" description="Ubiquitin-like" evidence="2">
    <location>
        <begin position="22"/>
        <end position="100"/>
    </location>
</feature>
<evidence type="ECO:0000313" key="4">
    <source>
        <dbReference type="Proteomes" id="UP000751190"/>
    </source>
</evidence>
<name>A0A8J5XRX1_DIALT</name>
<evidence type="ECO:0000259" key="2">
    <source>
        <dbReference type="PROSITE" id="PS50053"/>
    </source>
</evidence>
<organism evidence="3 4">
    <name type="scientific">Diacronema lutheri</name>
    <name type="common">Unicellular marine alga</name>
    <name type="synonym">Monochrysis lutheri</name>
    <dbReference type="NCBI Taxonomy" id="2081491"/>
    <lineage>
        <taxon>Eukaryota</taxon>
        <taxon>Haptista</taxon>
        <taxon>Haptophyta</taxon>
        <taxon>Pavlovophyceae</taxon>
        <taxon>Pavlovales</taxon>
        <taxon>Pavlovaceae</taxon>
        <taxon>Diacronema</taxon>
    </lineage>
</organism>
<dbReference type="Proteomes" id="UP000751190">
    <property type="component" value="Unassembled WGS sequence"/>
</dbReference>